<dbReference type="Gene3D" id="3.20.20.140">
    <property type="entry name" value="Metal-dependent hydrolases"/>
    <property type="match status" value="1"/>
</dbReference>
<name>A0A1H1MKA3_9ACTN</name>
<organism evidence="1 2">
    <name type="scientific">Actinopolymorpha singaporensis</name>
    <dbReference type="NCBI Taxonomy" id="117157"/>
    <lineage>
        <taxon>Bacteria</taxon>
        <taxon>Bacillati</taxon>
        <taxon>Actinomycetota</taxon>
        <taxon>Actinomycetes</taxon>
        <taxon>Propionibacteriales</taxon>
        <taxon>Actinopolymorphaceae</taxon>
        <taxon>Actinopolymorpha</taxon>
    </lineage>
</organism>
<evidence type="ECO:0000313" key="2">
    <source>
        <dbReference type="Proteomes" id="UP000198983"/>
    </source>
</evidence>
<accession>A0A1H1MKA3</accession>
<dbReference type="AlphaFoldDB" id="A0A1H1MKA3"/>
<evidence type="ECO:0000313" key="1">
    <source>
        <dbReference type="EMBL" id="SDR87050.1"/>
    </source>
</evidence>
<gene>
    <name evidence="1" type="ORF">SAMN04489717_0858</name>
</gene>
<proteinExistence type="predicted"/>
<dbReference type="STRING" id="117157.SAMN04489717_0858"/>
<dbReference type="NCBIfam" id="NF038032">
    <property type="entry name" value="CehA_McbA_metalo"/>
    <property type="match status" value="1"/>
</dbReference>
<dbReference type="Proteomes" id="UP000198983">
    <property type="component" value="Chromosome I"/>
</dbReference>
<dbReference type="InterPro" id="IPR016195">
    <property type="entry name" value="Pol/histidinol_Pase-like"/>
</dbReference>
<keyword evidence="2" id="KW-1185">Reference proteome</keyword>
<dbReference type="SUPFAM" id="SSF89550">
    <property type="entry name" value="PHP domain-like"/>
    <property type="match status" value="1"/>
</dbReference>
<dbReference type="EMBL" id="LT629732">
    <property type="protein sequence ID" value="SDR87050.1"/>
    <property type="molecule type" value="Genomic_DNA"/>
</dbReference>
<protein>
    <submittedName>
        <fullName evidence="1">Uncharacterized protein</fullName>
    </submittedName>
</protein>
<reference evidence="1 2" key="1">
    <citation type="submission" date="2016-10" db="EMBL/GenBank/DDBJ databases">
        <authorList>
            <person name="de Groot N.N."/>
        </authorList>
    </citation>
    <scope>NUCLEOTIDE SEQUENCE [LARGE SCALE GENOMIC DNA]</scope>
    <source>
        <strain evidence="1 2">DSM 22024</strain>
    </source>
</reference>
<sequence>MEGQNSCHAGEKWAYDHAMPGYEPLSLESVCNAGVEILGIQDQDPPLGKVTLRGLPFLVGSETPAKDRCFVAPSEPVSIDIGKAARHVVVAHRLLEPGGPAGHGVGSHVADYVFHLAGGRTVEVPIRERFEIQIIGHAWGRDPFLAVSDTQDSNAARFEGRWGMAGFRMTEHNKGWARTFYLWQWESPQPDAVIERLEIIPRGLPFLVGGVTLGHLDEHPFVRTPGRPVRLVVTDDDVAGRDGVLDLDVDRGVATYPQPIPTGNDRAGYGAGDWPPATSPAHASVTALPSATLVVGSKGEELGRVRWGDVERDGHAENDRVRVELAETGRNWVHVKILDDATGRPVPCRVHFRSPEGVPYQPHGHHNHVNQNMGSWHLDVGGDVLLGQRTFAYVDGTCQGWLPRGEVVVDVARGFEFEPLRETVRIERGQRELTLRIRRTSNLAADGWWSGDSHVHFLSTAGAQLEQQGEDLRVVNLLQAQWGALFTNTEDFTGRVIGADGANGRGGGDYLTYVGQENRQHVLGHMLLWGLKEPVMPWSSDGPDEAELGGALDATLSDWADRTHAQGGTVVAAHFPNPNGEPAVLVTTGRADAVEMLAHGDDALLEYYRYLNAGYRMPLVGGTDKMSSAVPVGLYRTYARLDPDEEFTYESWCRAVRQGRTFLSGGPLLRFAVDGRQAGDTVELSGPGTVTVEAGVTSIFPLQGLELVCNGEVVASAPARGEHALDLSEEVRVDGHSWLAVRAIGSDHHLDEWGRRVFAHTSPVFVACGGPWGMADPAGLHYIRTVVEGARDYVRHTAIRRPDDLTTHHHGEANHLAWLERPFAEALEALDRRARERHR</sequence>